<evidence type="ECO:0000313" key="3">
    <source>
        <dbReference type="Proteomes" id="UP000253628"/>
    </source>
</evidence>
<dbReference type="PRINTS" id="PR00598">
    <property type="entry name" value="HTHMARR"/>
</dbReference>
<organism evidence="2 3">
    <name type="scientific">Eoetvoesiella caeni</name>
    <dbReference type="NCBI Taxonomy" id="645616"/>
    <lineage>
        <taxon>Bacteria</taxon>
        <taxon>Pseudomonadati</taxon>
        <taxon>Pseudomonadota</taxon>
        <taxon>Betaproteobacteria</taxon>
        <taxon>Burkholderiales</taxon>
        <taxon>Alcaligenaceae</taxon>
        <taxon>Eoetvoesiella</taxon>
    </lineage>
</organism>
<dbReference type="InterPro" id="IPR039422">
    <property type="entry name" value="MarR/SlyA-like"/>
</dbReference>
<gene>
    <name evidence="2" type="ORF">DFR37_102397</name>
</gene>
<sequence length="155" mass="17443">MKAESQFNLDDYALEKAVPYLLNRAGVRIGETFSHELVKFNLTLPMWRVIASLLRTDAQRMTHLAEYTSIDISTLSRLVASMEKKGLVIRKPGETDKRSVNVMLQEAGKDLAVRIAPLADLYERIALANISPNEVVMLKRLLVKIYNNIASLGSR</sequence>
<keyword evidence="3" id="KW-1185">Reference proteome</keyword>
<dbReference type="Proteomes" id="UP000253628">
    <property type="component" value="Unassembled WGS sequence"/>
</dbReference>
<protein>
    <submittedName>
        <fullName evidence="2">MarR family transcriptional regulator</fullName>
    </submittedName>
</protein>
<dbReference type="AlphaFoldDB" id="A0A366HH80"/>
<dbReference type="InterPro" id="IPR000835">
    <property type="entry name" value="HTH_MarR-typ"/>
</dbReference>
<dbReference type="Pfam" id="PF01047">
    <property type="entry name" value="MarR"/>
    <property type="match status" value="1"/>
</dbReference>
<accession>A0A366HH80</accession>
<dbReference type="PROSITE" id="PS50995">
    <property type="entry name" value="HTH_MARR_2"/>
    <property type="match status" value="1"/>
</dbReference>
<dbReference type="SUPFAM" id="SSF46785">
    <property type="entry name" value="Winged helix' DNA-binding domain"/>
    <property type="match status" value="1"/>
</dbReference>
<dbReference type="EMBL" id="QNRQ01000002">
    <property type="protein sequence ID" value="RBP42013.1"/>
    <property type="molecule type" value="Genomic_DNA"/>
</dbReference>
<proteinExistence type="predicted"/>
<dbReference type="InterPro" id="IPR036390">
    <property type="entry name" value="WH_DNA-bd_sf"/>
</dbReference>
<dbReference type="SMART" id="SM00347">
    <property type="entry name" value="HTH_MARR"/>
    <property type="match status" value="1"/>
</dbReference>
<comment type="caution">
    <text evidence="2">The sequence shown here is derived from an EMBL/GenBank/DDBJ whole genome shotgun (WGS) entry which is preliminary data.</text>
</comment>
<evidence type="ECO:0000259" key="1">
    <source>
        <dbReference type="PROSITE" id="PS50995"/>
    </source>
</evidence>
<name>A0A366HH80_9BURK</name>
<dbReference type="Gene3D" id="1.10.10.10">
    <property type="entry name" value="Winged helix-like DNA-binding domain superfamily/Winged helix DNA-binding domain"/>
    <property type="match status" value="1"/>
</dbReference>
<dbReference type="PANTHER" id="PTHR33164:SF43">
    <property type="entry name" value="HTH-TYPE TRANSCRIPTIONAL REPRESSOR YETL"/>
    <property type="match status" value="1"/>
</dbReference>
<dbReference type="RefSeq" id="WP_113932235.1">
    <property type="nucleotide sequence ID" value="NZ_JACCEU010000002.1"/>
</dbReference>
<dbReference type="InterPro" id="IPR036388">
    <property type="entry name" value="WH-like_DNA-bd_sf"/>
</dbReference>
<reference evidence="2 3" key="1">
    <citation type="submission" date="2018-06" db="EMBL/GenBank/DDBJ databases">
        <title>Genomic Encyclopedia of Type Strains, Phase IV (KMG-IV): sequencing the most valuable type-strain genomes for metagenomic binning, comparative biology and taxonomic classification.</title>
        <authorList>
            <person name="Goeker M."/>
        </authorList>
    </citation>
    <scope>NUCLEOTIDE SEQUENCE [LARGE SCALE GENOMIC DNA]</scope>
    <source>
        <strain evidence="2 3">DSM 25520</strain>
    </source>
</reference>
<dbReference type="OrthoDB" id="1467380at2"/>
<dbReference type="GO" id="GO:0003700">
    <property type="term" value="F:DNA-binding transcription factor activity"/>
    <property type="evidence" value="ECO:0007669"/>
    <property type="project" value="InterPro"/>
</dbReference>
<dbReference type="GO" id="GO:0006950">
    <property type="term" value="P:response to stress"/>
    <property type="evidence" value="ECO:0007669"/>
    <property type="project" value="TreeGrafter"/>
</dbReference>
<dbReference type="PANTHER" id="PTHR33164">
    <property type="entry name" value="TRANSCRIPTIONAL REGULATOR, MARR FAMILY"/>
    <property type="match status" value="1"/>
</dbReference>
<evidence type="ECO:0000313" key="2">
    <source>
        <dbReference type="EMBL" id="RBP42013.1"/>
    </source>
</evidence>
<feature type="domain" description="HTH marR-type" evidence="1">
    <location>
        <begin position="15"/>
        <end position="147"/>
    </location>
</feature>